<name>A0A6P3VKJ8_CLUHA</name>
<evidence type="ECO:0000256" key="9">
    <source>
        <dbReference type="ARBA" id="ARBA00044712"/>
    </source>
</evidence>
<feature type="binding site" evidence="12">
    <location>
        <position position="108"/>
    </location>
    <ligand>
        <name>S-adenosyl-L-methionine</name>
        <dbReference type="ChEBI" id="CHEBI:59789"/>
    </ligand>
</feature>
<dbReference type="PROSITE" id="PS51562">
    <property type="entry name" value="RNA_CAP0_MT"/>
    <property type="match status" value="1"/>
</dbReference>
<dbReference type="PANTHER" id="PTHR12189">
    <property type="entry name" value="MRNA GUANINE-7- METHYLTRANSFERASE"/>
    <property type="match status" value="1"/>
</dbReference>
<dbReference type="GeneID" id="105892015"/>
<dbReference type="Pfam" id="PF03291">
    <property type="entry name" value="mRNA_G-N7_MeTrfase"/>
    <property type="match status" value="1"/>
</dbReference>
<feature type="binding site" evidence="13">
    <location>
        <begin position="104"/>
        <end position="105"/>
    </location>
    <ligand>
        <name>mRNA</name>
        <dbReference type="ChEBI" id="CHEBI:33699"/>
    </ligand>
</feature>
<comment type="function">
    <text evidence="10">Catalytic subunit of the mRNA-capping methyltransferase RNMT:RAMAC complex that methylates the N7 position of the added guanosine to the 5'-cap structure of mRNAs. Binds RNA containing 5'-terminal GpppC.</text>
</comment>
<comment type="similarity">
    <text evidence="11">Belongs to the class I-like SAM-binding methyltransferase superfamily. mRNA cap 0 methyltransferase family.</text>
</comment>
<feature type="binding site" evidence="12">
    <location>
        <position position="189"/>
    </location>
    <ligand>
        <name>S-adenosyl-L-methionine</name>
        <dbReference type="ChEBI" id="CHEBI:59789"/>
    </ligand>
</feature>
<comment type="catalytic activity">
    <reaction evidence="9">
        <text>a 5'-end (5'-triphosphoguanosine)-ribonucleoside in mRNA + S-adenosyl-L-methionine = a 5'-end (N(7)-methyl 5'-triphosphoguanosine)-ribonucleoside in mRNA + S-adenosyl-L-homocysteine</text>
        <dbReference type="Rhea" id="RHEA:67008"/>
        <dbReference type="Rhea" id="RHEA-COMP:17166"/>
        <dbReference type="Rhea" id="RHEA-COMP:17167"/>
        <dbReference type="ChEBI" id="CHEBI:57856"/>
        <dbReference type="ChEBI" id="CHEBI:59789"/>
        <dbReference type="ChEBI" id="CHEBI:156461"/>
        <dbReference type="ChEBI" id="CHEBI:167617"/>
        <dbReference type="EC" id="2.1.1.56"/>
    </reaction>
</comment>
<accession>A0A6P3VKJ8</accession>
<dbReference type="KEGG" id="char:105892015"/>
<dbReference type="GO" id="GO:0003723">
    <property type="term" value="F:RNA binding"/>
    <property type="evidence" value="ECO:0007669"/>
    <property type="project" value="UniProtKB-KW"/>
</dbReference>
<evidence type="ECO:0000313" key="17">
    <source>
        <dbReference type="RefSeq" id="XP_012673685.2"/>
    </source>
</evidence>
<keyword evidence="6 11" id="KW-0694">RNA-binding</keyword>
<dbReference type="SMR" id="A0A6P3VKJ8"/>
<evidence type="ECO:0000256" key="10">
    <source>
        <dbReference type="ARBA" id="ARBA00045434"/>
    </source>
</evidence>
<feature type="site" description="mRNA cap binding" evidence="13">
    <location>
        <position position="166"/>
    </location>
</feature>
<dbReference type="OrthoDB" id="10248867at2759"/>
<keyword evidence="2 11" id="KW-0489">Methyltransferase</keyword>
<feature type="region of interest" description="Disordered" evidence="14">
    <location>
        <begin position="1"/>
        <end position="79"/>
    </location>
</feature>
<dbReference type="RefSeq" id="XP_012673685.2">
    <property type="nucleotide sequence ID" value="XM_012818231.3"/>
</dbReference>
<evidence type="ECO:0000256" key="3">
    <source>
        <dbReference type="ARBA" id="ARBA00022664"/>
    </source>
</evidence>
<evidence type="ECO:0000256" key="12">
    <source>
        <dbReference type="PIRSR" id="PIRSR028762-1"/>
    </source>
</evidence>
<reference evidence="17" key="1">
    <citation type="submission" date="2025-08" db="UniProtKB">
        <authorList>
            <consortium name="RefSeq"/>
        </authorList>
    </citation>
    <scope>IDENTIFICATION</scope>
</reference>
<feature type="binding site" evidence="12">
    <location>
        <position position="154"/>
    </location>
    <ligand>
        <name>S-adenosyl-L-methionine</name>
        <dbReference type="ChEBI" id="CHEBI:59789"/>
    </ligand>
</feature>
<proteinExistence type="inferred from homology"/>
<keyword evidence="8 11" id="KW-0539">Nucleus</keyword>
<feature type="site" description="mRNA cap binding" evidence="13">
    <location>
        <position position="141"/>
    </location>
</feature>
<evidence type="ECO:0000256" key="5">
    <source>
        <dbReference type="ARBA" id="ARBA00022691"/>
    </source>
</evidence>
<dbReference type="GO" id="GO:0004482">
    <property type="term" value="F:mRNA 5'-cap (guanine-N7-)-methyltransferase activity"/>
    <property type="evidence" value="ECO:0007669"/>
    <property type="project" value="UniProtKB-EC"/>
</dbReference>
<feature type="binding site" evidence="12">
    <location>
        <position position="212"/>
    </location>
    <ligand>
        <name>S-adenosyl-L-methionine</name>
        <dbReference type="ChEBI" id="CHEBI:59789"/>
    </ligand>
</feature>
<feature type="domain" description="MRNA cap 0 methyltransferase" evidence="15">
    <location>
        <begin position="95"/>
        <end position="403"/>
    </location>
</feature>
<comment type="subcellular location">
    <subcellularLocation>
        <location evidence="1 11">Nucleus</location>
    </subcellularLocation>
</comment>
<dbReference type="CTD" id="8731"/>
<evidence type="ECO:0000256" key="7">
    <source>
        <dbReference type="ARBA" id="ARBA00023042"/>
    </source>
</evidence>
<feature type="binding site" evidence="12">
    <location>
        <position position="132"/>
    </location>
    <ligand>
        <name>S-adenosyl-L-methionine</name>
        <dbReference type="ChEBI" id="CHEBI:59789"/>
    </ligand>
</feature>
<feature type="binding site" evidence="12">
    <location>
        <position position="217"/>
    </location>
    <ligand>
        <name>S-adenosyl-L-methionine</name>
        <dbReference type="ChEBI" id="CHEBI:59789"/>
    </ligand>
</feature>
<dbReference type="GO" id="GO:0005634">
    <property type="term" value="C:nucleus"/>
    <property type="evidence" value="ECO:0007669"/>
    <property type="project" value="UniProtKB-SubCell"/>
</dbReference>
<keyword evidence="5 11" id="KW-0949">S-adenosyl-L-methionine</keyword>
<dbReference type="InterPro" id="IPR039753">
    <property type="entry name" value="RG7MT1"/>
</dbReference>
<dbReference type="InterPro" id="IPR029063">
    <property type="entry name" value="SAM-dependent_MTases_sf"/>
</dbReference>
<keyword evidence="7 11" id="KW-0506">mRNA capping</keyword>
<feature type="site" description="mRNA cap binding" evidence="13">
    <location>
        <position position="298"/>
    </location>
</feature>
<dbReference type="SUPFAM" id="SSF53335">
    <property type="entry name" value="S-adenosyl-L-methionine-dependent methyltransferases"/>
    <property type="match status" value="1"/>
</dbReference>
<dbReference type="Proteomes" id="UP000515152">
    <property type="component" value="Chromosome 19"/>
</dbReference>
<dbReference type="CDD" id="cd02440">
    <property type="entry name" value="AdoMet_MTases"/>
    <property type="match status" value="1"/>
</dbReference>
<dbReference type="AlphaFoldDB" id="A0A6P3VKJ8"/>
<evidence type="ECO:0000256" key="11">
    <source>
        <dbReference type="PIRNR" id="PIRNR028762"/>
    </source>
</evidence>
<evidence type="ECO:0000256" key="4">
    <source>
        <dbReference type="ARBA" id="ARBA00022679"/>
    </source>
</evidence>
<evidence type="ECO:0000256" key="13">
    <source>
        <dbReference type="PIRSR" id="PIRSR028762-2"/>
    </source>
</evidence>
<feature type="site" description="mRNA cap binding" evidence="13">
    <location>
        <position position="216"/>
    </location>
</feature>
<dbReference type="PANTHER" id="PTHR12189:SF2">
    <property type="entry name" value="MRNA CAP GUANINE-N7 METHYLTRANSFERASE"/>
    <property type="match status" value="1"/>
</dbReference>
<dbReference type="EC" id="2.1.1.56" evidence="11"/>
<dbReference type="InterPro" id="IPR004971">
    <property type="entry name" value="mRNA_G-N7_MeTrfase_dom"/>
</dbReference>
<evidence type="ECO:0000259" key="15">
    <source>
        <dbReference type="PROSITE" id="PS51562"/>
    </source>
</evidence>
<dbReference type="PIRSF" id="PIRSF028762">
    <property type="entry name" value="ABD1"/>
    <property type="match status" value="1"/>
</dbReference>
<feature type="site" description="mRNA cap binding" evidence="13">
    <location>
        <position position="395"/>
    </location>
</feature>
<organism evidence="16 17">
    <name type="scientific">Clupea harengus</name>
    <name type="common">Atlantic herring</name>
    <dbReference type="NCBI Taxonomy" id="7950"/>
    <lineage>
        <taxon>Eukaryota</taxon>
        <taxon>Metazoa</taxon>
        <taxon>Chordata</taxon>
        <taxon>Craniata</taxon>
        <taxon>Vertebrata</taxon>
        <taxon>Euteleostomi</taxon>
        <taxon>Actinopterygii</taxon>
        <taxon>Neopterygii</taxon>
        <taxon>Teleostei</taxon>
        <taxon>Clupei</taxon>
        <taxon>Clupeiformes</taxon>
        <taxon>Clupeoidei</taxon>
        <taxon>Clupeidae</taxon>
        <taxon>Clupea</taxon>
    </lineage>
</organism>
<dbReference type="InterPro" id="IPR016899">
    <property type="entry name" value="mRNA_G-N7_MeTrfase_euk"/>
</dbReference>
<evidence type="ECO:0000256" key="2">
    <source>
        <dbReference type="ARBA" id="ARBA00022603"/>
    </source>
</evidence>
<feature type="site" description="mRNA cap binding" evidence="13">
    <location>
        <position position="135"/>
    </location>
</feature>
<gene>
    <name evidence="17" type="primary">rnmt</name>
</gene>
<evidence type="ECO:0000256" key="14">
    <source>
        <dbReference type="SAM" id="MobiDB-lite"/>
    </source>
</evidence>
<evidence type="ECO:0000256" key="1">
    <source>
        <dbReference type="ARBA" id="ARBA00004123"/>
    </source>
</evidence>
<evidence type="ECO:0000313" key="16">
    <source>
        <dbReference type="Proteomes" id="UP000515152"/>
    </source>
</evidence>
<protein>
    <recommendedName>
        <fullName evidence="11">mRNA cap guanine-N(7) methyltransferase</fullName>
        <ecNumber evidence="11">2.1.1.56</ecNumber>
    </recommendedName>
    <alternativeName>
        <fullName evidence="11">mRNA (guanine-N(7))-methyltransferase</fullName>
    </alternativeName>
    <alternativeName>
        <fullName evidence="11">mRNA cap methyltransferase</fullName>
    </alternativeName>
</protein>
<evidence type="ECO:0000256" key="8">
    <source>
        <dbReference type="ARBA" id="ARBA00023242"/>
    </source>
</evidence>
<keyword evidence="4 11" id="KW-0808">Transferase</keyword>
<evidence type="ECO:0000256" key="6">
    <source>
        <dbReference type="ARBA" id="ARBA00022884"/>
    </source>
</evidence>
<dbReference type="Gene3D" id="3.40.50.150">
    <property type="entry name" value="Vaccinia Virus protein VP39"/>
    <property type="match status" value="1"/>
</dbReference>
<sequence>MEQLLEAAQCAVEGVSKSPEAKDSGNGSCIRKDEPQGDPSTEQSPLGKRKRPHEEEDDEVSPAKKLVTDEGHHSKKVASHYNSLQECGLAERNRSRIVHMRNFNNWLKSVLIGEILDKVRQREREVSVLDLGCGKGGDLLKWRKGHINKLVCADIAAISVEQCQQRYADMKRKCHSNERIFSAEFVTADCTKELLSEKLPDPSVQFDVCSCQFVYHYSFETRQQADTMLRNACERLRPGGFFIGTTPDAYELVRRLEASETNSFGNEVYRVTFQKKDDYPLFGCKYDFNLEGVVDVPEFLVYFPMFVEMAKKYNMRLVYKKTFNEFFQEKIQNEQNKSLMQRMQALEHYPADGGNKLASDKAEEYEHAKTRSEQENARMPLGTLSKSEWEATSIYLVFVFEKMT</sequence>
<keyword evidence="3 11" id="KW-0507">mRNA processing</keyword>
<keyword evidence="16" id="KW-1185">Reference proteome</keyword>